<comment type="caution">
    <text evidence="3">The sequence shown here is derived from an EMBL/GenBank/DDBJ whole genome shotgun (WGS) entry which is preliminary data.</text>
</comment>
<dbReference type="GO" id="GO:0046685">
    <property type="term" value="P:response to arsenic-containing substance"/>
    <property type="evidence" value="ECO:0007669"/>
    <property type="project" value="UniProtKB-KW"/>
</dbReference>
<proteinExistence type="predicted"/>
<evidence type="ECO:0000259" key="2">
    <source>
        <dbReference type="SMART" id="SM00226"/>
    </source>
</evidence>
<evidence type="ECO:0000313" key="3">
    <source>
        <dbReference type="EMBL" id="PES38388.1"/>
    </source>
</evidence>
<dbReference type="Gene3D" id="3.40.50.2300">
    <property type="match status" value="1"/>
</dbReference>
<keyword evidence="1" id="KW-0059">Arsenical resistance</keyword>
<dbReference type="Proteomes" id="UP000220341">
    <property type="component" value="Unassembled WGS sequence"/>
</dbReference>
<dbReference type="SUPFAM" id="SSF52788">
    <property type="entry name" value="Phosphotyrosine protein phosphatases I"/>
    <property type="match status" value="1"/>
</dbReference>
<gene>
    <name evidence="3" type="ORF">CN497_12285</name>
</gene>
<dbReference type="AlphaFoldDB" id="A0AAE5P8I7"/>
<accession>A0AAE5P8I7</accession>
<evidence type="ECO:0000313" key="4">
    <source>
        <dbReference type="Proteomes" id="UP000220341"/>
    </source>
</evidence>
<feature type="domain" description="Phosphotyrosine protein phosphatase I" evidence="2">
    <location>
        <begin position="1"/>
        <end position="105"/>
    </location>
</feature>
<organism evidence="3 4">
    <name type="scientific">Priestia megaterium</name>
    <name type="common">Bacillus megaterium</name>
    <dbReference type="NCBI Taxonomy" id="1404"/>
    <lineage>
        <taxon>Bacteria</taxon>
        <taxon>Bacillati</taxon>
        <taxon>Bacillota</taxon>
        <taxon>Bacilli</taxon>
        <taxon>Bacillales</taxon>
        <taxon>Bacillaceae</taxon>
        <taxon>Priestia</taxon>
    </lineage>
</organism>
<dbReference type="PANTHER" id="PTHR43428">
    <property type="entry name" value="ARSENATE REDUCTASE"/>
    <property type="match status" value="1"/>
</dbReference>
<dbReference type="PANTHER" id="PTHR43428:SF1">
    <property type="entry name" value="ARSENATE REDUCTASE"/>
    <property type="match status" value="1"/>
</dbReference>
<dbReference type="Pfam" id="PF01451">
    <property type="entry name" value="LMWPc"/>
    <property type="match status" value="1"/>
</dbReference>
<dbReference type="InterPro" id="IPR036196">
    <property type="entry name" value="Ptyr_pPase_sf"/>
</dbReference>
<dbReference type="InterPro" id="IPR023485">
    <property type="entry name" value="Ptyr_pPase"/>
</dbReference>
<dbReference type="EMBL" id="NTYW01000013">
    <property type="protein sequence ID" value="PES38388.1"/>
    <property type="molecule type" value="Genomic_DNA"/>
</dbReference>
<reference evidence="3 4" key="1">
    <citation type="submission" date="2017-09" db="EMBL/GenBank/DDBJ databases">
        <title>Large-scale bioinformatics analysis of Bacillus genomes uncovers conserved roles of natural products in bacterial physiology.</title>
        <authorList>
            <consortium name="Agbiome Team Llc"/>
            <person name="Bleich R.M."/>
            <person name="Kirk G.J."/>
            <person name="Santa Maria K.C."/>
            <person name="Allen S.E."/>
            <person name="Farag S."/>
            <person name="Shank E.A."/>
            <person name="Bowers A."/>
        </authorList>
    </citation>
    <scope>NUCLEOTIDE SEQUENCE [LARGE SCALE GENOMIC DNA]</scope>
    <source>
        <strain evidence="3 4">AFS003013</strain>
    </source>
</reference>
<name>A0AAE5P8I7_PRIMG</name>
<evidence type="ECO:0000256" key="1">
    <source>
        <dbReference type="ARBA" id="ARBA00022849"/>
    </source>
</evidence>
<dbReference type="SMART" id="SM00226">
    <property type="entry name" value="LMWPc"/>
    <property type="match status" value="1"/>
</dbReference>
<protein>
    <recommendedName>
        <fullName evidence="2">Phosphotyrosine protein phosphatase I domain-containing protein</fullName>
    </recommendedName>
</protein>
<sequence length="129" mass="14921">MAWQKVGLKSAGLEFHALNPNAIKVMKEVGIDISNQVSYVINPEILDNTTLVVTLCGYAVEHCSVTPLHVKQVHWSFDDPLKAERTDEEKWAFIIRSFYVKFHRRINDINIFPFRNVKKTTPCFDLFLL</sequence>